<feature type="domain" description="Aminotransferase class I/classII large" evidence="2">
    <location>
        <begin position="39"/>
        <end position="405"/>
    </location>
</feature>
<comment type="caution">
    <text evidence="3">The sequence shown here is derived from an EMBL/GenBank/DDBJ whole genome shotgun (WGS) entry which is preliminary data.</text>
</comment>
<dbReference type="InterPro" id="IPR015424">
    <property type="entry name" value="PyrdxlP-dep_Trfase"/>
</dbReference>
<dbReference type="Proteomes" id="UP001219568">
    <property type="component" value="Unassembled WGS sequence"/>
</dbReference>
<reference evidence="3" key="2">
    <citation type="submission" date="2023-01" db="EMBL/GenBank/DDBJ databases">
        <authorList>
            <person name="Petersen C."/>
        </authorList>
    </citation>
    <scope>NUCLEOTIDE SEQUENCE</scope>
    <source>
        <strain evidence="3">IBT 15450</strain>
    </source>
</reference>
<accession>A0AAD6INB9</accession>
<dbReference type="Pfam" id="PF00155">
    <property type="entry name" value="Aminotran_1_2"/>
    <property type="match status" value="1"/>
</dbReference>
<dbReference type="Gene3D" id="3.90.1150.10">
    <property type="entry name" value="Aspartate Aminotransferase, domain 1"/>
    <property type="match status" value="1"/>
</dbReference>
<dbReference type="PRINTS" id="PR00753">
    <property type="entry name" value="ACCSYNTHASE"/>
</dbReference>
<keyword evidence="3" id="KW-0808">Transferase</keyword>
<dbReference type="InterPro" id="IPR015422">
    <property type="entry name" value="PyrdxlP-dep_Trfase_small"/>
</dbReference>
<organism evidence="3 4">
    <name type="scientific">Penicillium canescens</name>
    <dbReference type="NCBI Taxonomy" id="5083"/>
    <lineage>
        <taxon>Eukaryota</taxon>
        <taxon>Fungi</taxon>
        <taxon>Dikarya</taxon>
        <taxon>Ascomycota</taxon>
        <taxon>Pezizomycotina</taxon>
        <taxon>Eurotiomycetes</taxon>
        <taxon>Eurotiomycetidae</taxon>
        <taxon>Eurotiales</taxon>
        <taxon>Aspergillaceae</taxon>
        <taxon>Penicillium</taxon>
    </lineage>
</organism>
<gene>
    <name evidence="3" type="ORF">N7460_000819</name>
</gene>
<proteinExistence type="predicted"/>
<dbReference type="PANTHER" id="PTHR43795">
    <property type="entry name" value="BIFUNCTIONAL ASPARTATE AMINOTRANSFERASE AND GLUTAMATE/ASPARTATE-PREPHENATE AMINOTRANSFERASE-RELATED"/>
    <property type="match status" value="1"/>
</dbReference>
<keyword evidence="4" id="KW-1185">Reference proteome</keyword>
<sequence>MDGSISARGKAFAAQKPTFLDVLSDLWAPKSNPDGIVNIGLAENALMHAEMESFINSNSQIDAHALTYGDGFSGSHRLKEAICHFLNSQLSPWTALCPSHLAITSGVSNAVECCAWGLAEFGDYILVGRPYFNAFKTTFGTRPGVELLEVAFAEIDPFSLAAVEQYEKAYSEAKSKGFRVKALLLCTPHNPLGRCYPRNVLREYMKFCNKNGLHLISDEIYALSVWENPRLPNAPGFTSVLSMDVKEVMDPSMVHVDFGATGLRIGCLLSQSNRLLLDAADGISLYNFPSSLADHVATSLLLDDKFTSVYIATNRYRLAESYQFATDFLKSHQISYVECNAAFFVWMNLGAAVKDRAATDKEITAKLRKEKVYIAAGTAYAAEEAGWFRMVFAHPRNVLEEGLNRMLRAIQS</sequence>
<dbReference type="GO" id="GO:0006520">
    <property type="term" value="P:amino acid metabolic process"/>
    <property type="evidence" value="ECO:0007669"/>
    <property type="project" value="TreeGrafter"/>
</dbReference>
<dbReference type="SUPFAM" id="SSF53383">
    <property type="entry name" value="PLP-dependent transferases"/>
    <property type="match status" value="1"/>
</dbReference>
<dbReference type="CDD" id="cd00609">
    <property type="entry name" value="AAT_like"/>
    <property type="match status" value="1"/>
</dbReference>
<evidence type="ECO:0000256" key="1">
    <source>
        <dbReference type="ARBA" id="ARBA00022898"/>
    </source>
</evidence>
<dbReference type="InterPro" id="IPR004839">
    <property type="entry name" value="Aminotransferase_I/II_large"/>
</dbReference>
<dbReference type="GO" id="GO:0030170">
    <property type="term" value="F:pyridoxal phosphate binding"/>
    <property type="evidence" value="ECO:0007669"/>
    <property type="project" value="InterPro"/>
</dbReference>
<reference evidence="3" key="1">
    <citation type="journal article" date="2023" name="IMA Fungus">
        <title>Comparative genomic study of the Penicillium genus elucidates a diverse pangenome and 15 lateral gene transfer events.</title>
        <authorList>
            <person name="Petersen C."/>
            <person name="Sorensen T."/>
            <person name="Nielsen M.R."/>
            <person name="Sondergaard T.E."/>
            <person name="Sorensen J.L."/>
            <person name="Fitzpatrick D.A."/>
            <person name="Frisvad J.C."/>
            <person name="Nielsen K.L."/>
        </authorList>
    </citation>
    <scope>NUCLEOTIDE SEQUENCE</scope>
    <source>
        <strain evidence="3">IBT 15450</strain>
    </source>
</reference>
<dbReference type="InterPro" id="IPR050478">
    <property type="entry name" value="Ethylene_sulfur-biosynth"/>
</dbReference>
<evidence type="ECO:0000313" key="3">
    <source>
        <dbReference type="EMBL" id="KAJ6057545.1"/>
    </source>
</evidence>
<protein>
    <submittedName>
        <fullName evidence="3">Aspartate aminotransferase</fullName>
    </submittedName>
</protein>
<dbReference type="PANTHER" id="PTHR43795:SF63">
    <property type="entry name" value="PUTATIVE (AFU_ORTHOLOGUE AFUA_4G00630)-RELATED"/>
    <property type="match status" value="1"/>
</dbReference>
<dbReference type="EMBL" id="JAQJZL010000001">
    <property type="protein sequence ID" value="KAJ6057545.1"/>
    <property type="molecule type" value="Genomic_DNA"/>
</dbReference>
<dbReference type="Gene3D" id="3.40.640.10">
    <property type="entry name" value="Type I PLP-dependent aspartate aminotransferase-like (Major domain)"/>
    <property type="match status" value="1"/>
</dbReference>
<evidence type="ECO:0000259" key="2">
    <source>
        <dbReference type="Pfam" id="PF00155"/>
    </source>
</evidence>
<keyword evidence="1" id="KW-0663">Pyridoxal phosphate</keyword>
<keyword evidence="3" id="KW-0032">Aminotransferase</keyword>
<name>A0AAD6INB9_PENCN</name>
<dbReference type="GO" id="GO:0008483">
    <property type="term" value="F:transaminase activity"/>
    <property type="evidence" value="ECO:0007669"/>
    <property type="project" value="UniProtKB-KW"/>
</dbReference>
<evidence type="ECO:0000313" key="4">
    <source>
        <dbReference type="Proteomes" id="UP001219568"/>
    </source>
</evidence>
<dbReference type="AlphaFoldDB" id="A0AAD6INB9"/>
<dbReference type="InterPro" id="IPR015421">
    <property type="entry name" value="PyrdxlP-dep_Trfase_major"/>
</dbReference>